<evidence type="ECO:0000313" key="7">
    <source>
        <dbReference type="EMBL" id="THU61916.1"/>
    </source>
</evidence>
<protein>
    <submittedName>
        <fullName evidence="7">Uncharacterized protein</fullName>
    </submittedName>
</protein>
<dbReference type="GO" id="GO:0005634">
    <property type="term" value="C:nucleus"/>
    <property type="evidence" value="ECO:0007669"/>
    <property type="project" value="UniProtKB-SubCell"/>
</dbReference>
<dbReference type="Pfam" id="PF00271">
    <property type="entry name" value="Helicase_C"/>
    <property type="match status" value="1"/>
</dbReference>
<keyword evidence="2" id="KW-0378">Hydrolase</keyword>
<dbReference type="InterPro" id="IPR050496">
    <property type="entry name" value="SNF2_RAD54_helicase_repair"/>
</dbReference>
<proteinExistence type="predicted"/>
<feature type="region of interest" description="Disordered" evidence="4">
    <location>
        <begin position="34"/>
        <end position="55"/>
    </location>
</feature>
<dbReference type="CDD" id="cd18793">
    <property type="entry name" value="SF2_C_SNF"/>
    <property type="match status" value="1"/>
</dbReference>
<dbReference type="InterPro" id="IPR038718">
    <property type="entry name" value="SNF2-like_sf"/>
</dbReference>
<evidence type="ECO:0000259" key="6">
    <source>
        <dbReference type="PROSITE" id="PS51194"/>
    </source>
</evidence>
<sequence>MSFNRLKETLRPCSNFSASSSTTTAAAASHASSSYTQFPLSRKPPKSSLSQQLQRLDPQSLSDGLLFRAPDLTRIRVEEDKDVDEEEEGGGVAPTARFNSDAFLPQSVAFEARGPYEPLVLSSPGETPVVQLCKLHVDAEEIDDSDLWSLEKGDILVPALINSRLLEHQRDGVRFLYNLYKNNHGGVLGDDMGLGKTIQTIAFLAAVIGKDGEHGVHEMEHVIKKGPTLIICPTSVIHNWENEFSEWGDFRVVVYHGPNRDLIIEKLESHGIEILITSFDTFRVHDKILCEIPWEIVIADEAHRLKNEKSRLYKACLGIKTRKRFGLTGTIMQNRILELFNLFDWVAPGSLGTWEHFRDFYDEPLKHGQRLSAPERYVQIADERKQHLVAVLQKYLLRRTKEETIGHLIPLAQVECCKKIVPNGIIWTYLHRDNPEGCESCPFCLVLPCLIKLQQISNHLELIKPNPKDDLEKQKKDAELVSAVIGKDGEHGVHEMEHVIKKGPTLIICPTSVIHNWENEFSEWGDFRVVVYHGPNRDLIIEKLESHGIEILITSFDTFRVHDKILCEIPWEIVIADEAHRLKNEKSRLYKACLGIKTRKRFGLTGTIMQNRILELFNLFDWVAPGSLGTWEHFRDFYDEPLKHGQRLSAPERYVQIADERKQHLVAVLQKYLLRRTKEETIGHLMLGKEDNVVFCGMSELQKRVYKRMLEQPDVQCLINKDLLCGCGSPLAQVECCKKIVPNGIIWTYLHRDNPEGCESCPFCLVLPCLIKLQQISNHLELIKPNPKDDLEKQKKDAELVSAVLGADVDLIGGNAQTESFMGLSDVEHCGKMRALEKLLLSWTTGGDKILLFSYSVRMLDILEKFLIRKGYCFSRLDGSTPMSIRQSLVDDFNKSPSKQVFLISTRAGGLGLNLVSANRVVIFDPNWNPAQDLQAQDRSFRYGQKRHVIVFRLLAAGSLEELVYSRQIYKQQLSNIAVSGKMEKRYFQGVQDCKEFQGELFGICNLFRDLSDKLFTSEIIEMHEKKGKYLATQMKPLNPESENYVTLTPMEASEISFHGKSNEAAIFEDEKKLQELGIVYAHRNENVVNMGPGILGQKVAGTHENFTGKTLSKTRGNSLERIYNMGRLSSEQQKRNEFRSIAHNMGMAELEFSKWLLSASPSQRIEVLQNYKKKKKQMIRPMRLPKDK</sequence>
<dbReference type="Gene3D" id="3.40.50.10810">
    <property type="entry name" value="Tandem AAA-ATPase domain"/>
    <property type="match status" value="2"/>
</dbReference>
<dbReference type="InterPro" id="IPR014001">
    <property type="entry name" value="Helicase_ATP-bd"/>
</dbReference>
<dbReference type="PROSITE" id="PS51192">
    <property type="entry name" value="HELICASE_ATP_BIND_1"/>
    <property type="match status" value="2"/>
</dbReference>
<evidence type="ECO:0000259" key="5">
    <source>
        <dbReference type="PROSITE" id="PS51192"/>
    </source>
</evidence>
<dbReference type="Gene3D" id="3.40.50.300">
    <property type="entry name" value="P-loop containing nucleotide triphosphate hydrolases"/>
    <property type="match status" value="1"/>
</dbReference>
<dbReference type="SUPFAM" id="SSF52540">
    <property type="entry name" value="P-loop containing nucleoside triphosphate hydrolases"/>
    <property type="match status" value="3"/>
</dbReference>
<name>A0A4V4H702_MUSBA</name>
<dbReference type="SMART" id="SM00487">
    <property type="entry name" value="DEXDc"/>
    <property type="match status" value="2"/>
</dbReference>
<dbReference type="AlphaFoldDB" id="A0A4V4H702"/>
<evidence type="ECO:0000256" key="4">
    <source>
        <dbReference type="SAM" id="MobiDB-lite"/>
    </source>
</evidence>
<feature type="domain" description="Helicase C-terminal" evidence="6">
    <location>
        <begin position="835"/>
        <end position="988"/>
    </location>
</feature>
<dbReference type="PROSITE" id="PS51194">
    <property type="entry name" value="HELICASE_CTER"/>
    <property type="match status" value="1"/>
</dbReference>
<organism evidence="7 8">
    <name type="scientific">Musa balbisiana</name>
    <name type="common">Banana</name>
    <dbReference type="NCBI Taxonomy" id="52838"/>
    <lineage>
        <taxon>Eukaryota</taxon>
        <taxon>Viridiplantae</taxon>
        <taxon>Streptophyta</taxon>
        <taxon>Embryophyta</taxon>
        <taxon>Tracheophyta</taxon>
        <taxon>Spermatophyta</taxon>
        <taxon>Magnoliopsida</taxon>
        <taxon>Liliopsida</taxon>
        <taxon>Zingiberales</taxon>
        <taxon>Musaceae</taxon>
        <taxon>Musa</taxon>
    </lineage>
</organism>
<dbReference type="InterPro" id="IPR027417">
    <property type="entry name" value="P-loop_NTPase"/>
</dbReference>
<evidence type="ECO:0000256" key="2">
    <source>
        <dbReference type="ARBA" id="ARBA00022801"/>
    </source>
</evidence>
<keyword evidence="3" id="KW-0539">Nucleus</keyword>
<dbReference type="GO" id="GO:0005524">
    <property type="term" value="F:ATP binding"/>
    <property type="evidence" value="ECO:0007669"/>
    <property type="project" value="InterPro"/>
</dbReference>
<dbReference type="EMBL" id="PYDT01000005">
    <property type="protein sequence ID" value="THU61916.1"/>
    <property type="molecule type" value="Genomic_DNA"/>
</dbReference>
<dbReference type="InterPro" id="IPR000330">
    <property type="entry name" value="SNF2_N"/>
</dbReference>
<dbReference type="PANTHER" id="PTHR45629:SF7">
    <property type="entry name" value="DNA EXCISION REPAIR PROTEIN ERCC-6-RELATED"/>
    <property type="match status" value="1"/>
</dbReference>
<dbReference type="GO" id="GO:0016787">
    <property type="term" value="F:hydrolase activity"/>
    <property type="evidence" value="ECO:0007669"/>
    <property type="project" value="UniProtKB-KW"/>
</dbReference>
<accession>A0A4V4H702</accession>
<reference evidence="7 8" key="1">
    <citation type="journal article" date="2019" name="Nat. Plants">
        <title>Genome sequencing of Musa balbisiana reveals subgenome evolution and function divergence in polyploid bananas.</title>
        <authorList>
            <person name="Yao X."/>
        </authorList>
    </citation>
    <scope>NUCLEOTIDE SEQUENCE [LARGE SCALE GENOMIC DNA]</scope>
    <source>
        <strain evidence="8">cv. DH-PKW</strain>
        <tissue evidence="7">Leaves</tissue>
    </source>
</reference>
<dbReference type="FunFam" id="3.40.50.10810:FF:000019">
    <property type="entry name" value="DNA excision repair protein ERCC-6-like 2 isoform X1"/>
    <property type="match status" value="1"/>
</dbReference>
<dbReference type="Proteomes" id="UP000317650">
    <property type="component" value="Chromosome 7"/>
</dbReference>
<dbReference type="Pfam" id="PF00176">
    <property type="entry name" value="SNF2-rel_dom"/>
    <property type="match status" value="2"/>
</dbReference>
<comment type="caution">
    <text evidence="7">The sequence shown here is derived from an EMBL/GenBank/DDBJ whole genome shotgun (WGS) entry which is preliminary data.</text>
</comment>
<evidence type="ECO:0000256" key="3">
    <source>
        <dbReference type="ARBA" id="ARBA00023242"/>
    </source>
</evidence>
<comment type="subcellular location">
    <subcellularLocation>
        <location evidence="1">Nucleus</location>
    </subcellularLocation>
</comment>
<dbReference type="InterPro" id="IPR049730">
    <property type="entry name" value="SNF2/RAD54-like_C"/>
</dbReference>
<feature type="domain" description="Helicase ATP-binding" evidence="5">
    <location>
        <begin position="469"/>
        <end position="626"/>
    </location>
</feature>
<keyword evidence="8" id="KW-1185">Reference proteome</keyword>
<gene>
    <name evidence="7" type="ORF">C4D60_Mb07t28280</name>
</gene>
<dbReference type="InterPro" id="IPR001650">
    <property type="entry name" value="Helicase_C-like"/>
</dbReference>
<feature type="domain" description="Helicase ATP-binding" evidence="5">
    <location>
        <begin position="177"/>
        <end position="349"/>
    </location>
</feature>
<dbReference type="STRING" id="52838.A0A4V4H702"/>
<dbReference type="PANTHER" id="PTHR45629">
    <property type="entry name" value="SNF2/RAD54 FAMILY MEMBER"/>
    <property type="match status" value="1"/>
</dbReference>
<evidence type="ECO:0000256" key="1">
    <source>
        <dbReference type="ARBA" id="ARBA00004123"/>
    </source>
</evidence>
<dbReference type="SMART" id="SM00490">
    <property type="entry name" value="HELICc"/>
    <property type="match status" value="1"/>
</dbReference>
<evidence type="ECO:0000313" key="8">
    <source>
        <dbReference type="Proteomes" id="UP000317650"/>
    </source>
</evidence>